<reference evidence="2" key="2">
    <citation type="submission" date="2023-06" db="EMBL/GenBank/DDBJ databases">
        <authorList>
            <person name="Swenson N.G."/>
            <person name="Wegrzyn J.L."/>
            <person name="Mcevoy S.L."/>
        </authorList>
    </citation>
    <scope>NUCLEOTIDE SEQUENCE</scope>
    <source>
        <strain evidence="2">NS2018</strain>
        <tissue evidence="2">Leaf</tissue>
    </source>
</reference>
<proteinExistence type="predicted"/>
<sequence length="121" mass="13694">MSGLPRWMVTRKMRALLMKSTRRKLLGSSPSIHLKMFLKGSPGTPSAGRVVLLLRGGSVWNLSQLSPFTSENQLLPNDENQNPPVTLEETVFFQQWRRRRKVGSTPTSLLHPRNRDLDGIS</sequence>
<reference evidence="2" key="1">
    <citation type="journal article" date="2022" name="Plant J.">
        <title>Strategies of tolerance reflected in two North American maple genomes.</title>
        <authorList>
            <person name="McEvoy S.L."/>
            <person name="Sezen U.U."/>
            <person name="Trouern-Trend A."/>
            <person name="McMahon S.M."/>
            <person name="Schaberg P.G."/>
            <person name="Yang J."/>
            <person name="Wegrzyn J.L."/>
            <person name="Swenson N.G."/>
        </authorList>
    </citation>
    <scope>NUCLEOTIDE SEQUENCE</scope>
    <source>
        <strain evidence="2">NS2018</strain>
    </source>
</reference>
<evidence type="ECO:0000313" key="2">
    <source>
        <dbReference type="EMBL" id="KAK0596082.1"/>
    </source>
</evidence>
<protein>
    <submittedName>
        <fullName evidence="2">Uncharacterized protein</fullName>
    </submittedName>
</protein>
<accession>A0AA39VX37</accession>
<feature type="region of interest" description="Disordered" evidence="1">
    <location>
        <begin position="100"/>
        <end position="121"/>
    </location>
</feature>
<dbReference type="EMBL" id="JAUESC010000004">
    <property type="protein sequence ID" value="KAK0596082.1"/>
    <property type="molecule type" value="Genomic_DNA"/>
</dbReference>
<organism evidence="2 3">
    <name type="scientific">Acer saccharum</name>
    <name type="common">Sugar maple</name>
    <dbReference type="NCBI Taxonomy" id="4024"/>
    <lineage>
        <taxon>Eukaryota</taxon>
        <taxon>Viridiplantae</taxon>
        <taxon>Streptophyta</taxon>
        <taxon>Embryophyta</taxon>
        <taxon>Tracheophyta</taxon>
        <taxon>Spermatophyta</taxon>
        <taxon>Magnoliopsida</taxon>
        <taxon>eudicotyledons</taxon>
        <taxon>Gunneridae</taxon>
        <taxon>Pentapetalae</taxon>
        <taxon>rosids</taxon>
        <taxon>malvids</taxon>
        <taxon>Sapindales</taxon>
        <taxon>Sapindaceae</taxon>
        <taxon>Hippocastanoideae</taxon>
        <taxon>Acereae</taxon>
        <taxon>Acer</taxon>
    </lineage>
</organism>
<dbReference type="Proteomes" id="UP001168877">
    <property type="component" value="Unassembled WGS sequence"/>
</dbReference>
<dbReference type="AlphaFoldDB" id="A0AA39VX37"/>
<keyword evidence="3" id="KW-1185">Reference proteome</keyword>
<evidence type="ECO:0000256" key="1">
    <source>
        <dbReference type="SAM" id="MobiDB-lite"/>
    </source>
</evidence>
<name>A0AA39VX37_ACESA</name>
<gene>
    <name evidence="2" type="ORF">LWI29_012637</name>
</gene>
<evidence type="ECO:0000313" key="3">
    <source>
        <dbReference type="Proteomes" id="UP001168877"/>
    </source>
</evidence>
<comment type="caution">
    <text evidence="2">The sequence shown here is derived from an EMBL/GenBank/DDBJ whole genome shotgun (WGS) entry which is preliminary data.</text>
</comment>